<evidence type="ECO:0000256" key="9">
    <source>
        <dbReference type="SAM" id="MobiDB-lite"/>
    </source>
</evidence>
<comment type="subcellular location">
    <subcellularLocation>
        <location evidence="1 8">Cell membrane</location>
        <topology evidence="1 8">Multi-pass membrane protein</topology>
    </subcellularLocation>
</comment>
<evidence type="ECO:0000256" key="3">
    <source>
        <dbReference type="ARBA" id="ARBA00011489"/>
    </source>
</evidence>
<keyword evidence="5 8" id="KW-0812">Transmembrane</keyword>
<feature type="transmembrane region" description="Helical" evidence="8">
    <location>
        <begin position="116"/>
        <end position="139"/>
    </location>
</feature>
<evidence type="ECO:0000256" key="4">
    <source>
        <dbReference type="ARBA" id="ARBA00022475"/>
    </source>
</evidence>
<name>A0ABD1TJ07_9LAMI</name>
<comment type="subunit">
    <text evidence="3 8">Homodimer and heterodimers.</text>
</comment>
<keyword evidence="4 8" id="KW-1003">Cell membrane</keyword>
<dbReference type="Proteomes" id="UP001604336">
    <property type="component" value="Unassembled WGS sequence"/>
</dbReference>
<proteinExistence type="inferred from homology"/>
<dbReference type="GO" id="GO:0005886">
    <property type="term" value="C:plasma membrane"/>
    <property type="evidence" value="ECO:0007669"/>
    <property type="project" value="UniProtKB-SubCell"/>
</dbReference>
<evidence type="ECO:0000256" key="8">
    <source>
        <dbReference type="RuleBase" id="RU361233"/>
    </source>
</evidence>
<comment type="similarity">
    <text evidence="2 8">Belongs to the Casparian strip membrane proteins (CASP) family.</text>
</comment>
<evidence type="ECO:0000256" key="5">
    <source>
        <dbReference type="ARBA" id="ARBA00022692"/>
    </source>
</evidence>
<organism evidence="11 12">
    <name type="scientific">Abeliophyllum distichum</name>
    <dbReference type="NCBI Taxonomy" id="126358"/>
    <lineage>
        <taxon>Eukaryota</taxon>
        <taxon>Viridiplantae</taxon>
        <taxon>Streptophyta</taxon>
        <taxon>Embryophyta</taxon>
        <taxon>Tracheophyta</taxon>
        <taxon>Spermatophyta</taxon>
        <taxon>Magnoliopsida</taxon>
        <taxon>eudicotyledons</taxon>
        <taxon>Gunneridae</taxon>
        <taxon>Pentapetalae</taxon>
        <taxon>asterids</taxon>
        <taxon>lamiids</taxon>
        <taxon>Lamiales</taxon>
        <taxon>Oleaceae</taxon>
        <taxon>Forsythieae</taxon>
        <taxon>Abeliophyllum</taxon>
    </lineage>
</organism>
<dbReference type="PANTHER" id="PTHR33573:SF40">
    <property type="entry name" value="CASP-LIKE PROTEIN 4D2"/>
    <property type="match status" value="1"/>
</dbReference>
<feature type="transmembrane region" description="Helical" evidence="8">
    <location>
        <begin position="76"/>
        <end position="95"/>
    </location>
</feature>
<dbReference type="Pfam" id="PF04535">
    <property type="entry name" value="CASP_dom"/>
    <property type="match status" value="1"/>
</dbReference>
<evidence type="ECO:0000259" key="10">
    <source>
        <dbReference type="Pfam" id="PF04535"/>
    </source>
</evidence>
<feature type="transmembrane region" description="Helical" evidence="8">
    <location>
        <begin position="179"/>
        <end position="204"/>
    </location>
</feature>
<gene>
    <name evidence="11" type="ORF">Adt_18315</name>
</gene>
<reference evidence="12" key="1">
    <citation type="submission" date="2024-07" db="EMBL/GenBank/DDBJ databases">
        <title>Two chromosome-level genome assemblies of Korean endemic species Abeliophyllum distichum and Forsythia ovata (Oleaceae).</title>
        <authorList>
            <person name="Jang H."/>
        </authorList>
    </citation>
    <scope>NUCLEOTIDE SEQUENCE [LARGE SCALE GENOMIC DNA]</scope>
</reference>
<accession>A0ABD1TJ07</accession>
<sequence length="208" mass="22703">MSRTTVPPQPDEAAQPQQSQPPPPQEASASSLMAIIALILRIITWVSLIVSTIIIVTTNATFGGPYQTVEINFNDIYAYRYVLAVNVLGLVYTKLQLPSSIRLVISGKPLWKNPGFLMYDFLGDKVLLSLLASGVGAAFGATLDLKKNLDDLDDIFQQEYNDTALALIRVKLDEFFSKAYVSAGFLLIAFLTSIISSIISSLVLTKKA</sequence>
<evidence type="ECO:0000313" key="12">
    <source>
        <dbReference type="Proteomes" id="UP001604336"/>
    </source>
</evidence>
<feature type="domain" description="Casparian strip membrane protein" evidence="10">
    <location>
        <begin position="32"/>
        <end position="148"/>
    </location>
</feature>
<evidence type="ECO:0000256" key="2">
    <source>
        <dbReference type="ARBA" id="ARBA00007651"/>
    </source>
</evidence>
<dbReference type="EMBL" id="JBFOLK010000005">
    <property type="protein sequence ID" value="KAL2512715.1"/>
    <property type="molecule type" value="Genomic_DNA"/>
</dbReference>
<keyword evidence="7 8" id="KW-0472">Membrane</keyword>
<dbReference type="PANTHER" id="PTHR33573">
    <property type="entry name" value="CASP-LIKE PROTEIN 4A4"/>
    <property type="match status" value="1"/>
</dbReference>
<feature type="region of interest" description="Disordered" evidence="9">
    <location>
        <begin position="1"/>
        <end position="27"/>
    </location>
</feature>
<keyword evidence="12" id="KW-1185">Reference proteome</keyword>
<evidence type="ECO:0000313" key="11">
    <source>
        <dbReference type="EMBL" id="KAL2512715.1"/>
    </source>
</evidence>
<evidence type="ECO:0000256" key="7">
    <source>
        <dbReference type="ARBA" id="ARBA00023136"/>
    </source>
</evidence>
<evidence type="ECO:0000256" key="6">
    <source>
        <dbReference type="ARBA" id="ARBA00022989"/>
    </source>
</evidence>
<dbReference type="AlphaFoldDB" id="A0ABD1TJ07"/>
<keyword evidence="6 8" id="KW-1133">Transmembrane helix</keyword>
<feature type="transmembrane region" description="Helical" evidence="8">
    <location>
        <begin position="32"/>
        <end position="56"/>
    </location>
</feature>
<evidence type="ECO:0000256" key="1">
    <source>
        <dbReference type="ARBA" id="ARBA00004651"/>
    </source>
</evidence>
<comment type="caution">
    <text evidence="11">The sequence shown here is derived from an EMBL/GenBank/DDBJ whole genome shotgun (WGS) entry which is preliminary data.</text>
</comment>
<protein>
    <recommendedName>
        <fullName evidence="8">CASP-like protein</fullName>
    </recommendedName>
</protein>
<dbReference type="InterPro" id="IPR006702">
    <property type="entry name" value="CASP_dom"/>
</dbReference>